<evidence type="ECO:0000313" key="7">
    <source>
        <dbReference type="Proteomes" id="UP000006671"/>
    </source>
</evidence>
<feature type="compositionally biased region" description="Low complexity" evidence="4">
    <location>
        <begin position="654"/>
        <end position="671"/>
    </location>
</feature>
<feature type="compositionally biased region" description="Basic and acidic residues" evidence="4">
    <location>
        <begin position="756"/>
        <end position="797"/>
    </location>
</feature>
<feature type="active site" description="Proton acceptor" evidence="3">
    <location>
        <position position="264"/>
    </location>
</feature>
<reference evidence="6 7" key="1">
    <citation type="journal article" date="2010" name="Cell">
        <title>The genome of Naegleria gruberi illuminates early eukaryotic versatility.</title>
        <authorList>
            <person name="Fritz-Laylin L.K."/>
            <person name="Prochnik S.E."/>
            <person name="Ginger M.L."/>
            <person name="Dacks J.B."/>
            <person name="Carpenter M.L."/>
            <person name="Field M.C."/>
            <person name="Kuo A."/>
            <person name="Paredez A."/>
            <person name="Chapman J."/>
            <person name="Pham J."/>
            <person name="Shu S."/>
            <person name="Neupane R."/>
            <person name="Cipriano M."/>
            <person name="Mancuso J."/>
            <person name="Tu H."/>
            <person name="Salamov A."/>
            <person name="Lindquist E."/>
            <person name="Shapiro H."/>
            <person name="Lucas S."/>
            <person name="Grigoriev I.V."/>
            <person name="Cande W.Z."/>
            <person name="Fulton C."/>
            <person name="Rokhsar D.S."/>
            <person name="Dawson S.C."/>
        </authorList>
    </citation>
    <scope>NUCLEOTIDE SEQUENCE [LARGE SCALE GENOMIC DNA]</scope>
    <source>
        <strain evidence="6 7">NEG-M</strain>
    </source>
</reference>
<dbReference type="PROSITE" id="PS51635">
    <property type="entry name" value="PNPLA"/>
    <property type="match status" value="1"/>
</dbReference>
<feature type="active site" description="Nucleophile" evidence="3">
    <location>
        <position position="112"/>
    </location>
</feature>
<dbReference type="GO" id="GO:0016042">
    <property type="term" value="P:lipid catabolic process"/>
    <property type="evidence" value="ECO:0007669"/>
    <property type="project" value="UniProtKB-UniRule"/>
</dbReference>
<dbReference type="eggNOG" id="KOG0513">
    <property type="taxonomic scope" value="Eukaryota"/>
</dbReference>
<dbReference type="GeneID" id="8856928"/>
<proteinExistence type="inferred from homology"/>
<dbReference type="VEuPathDB" id="AmoebaDB:NAEGRDRAFT_49036"/>
<dbReference type="OMA" id="PIALWEV"/>
<dbReference type="Gene3D" id="3.40.1090.10">
    <property type="entry name" value="Cytosolic phospholipase A2 catalytic domain"/>
    <property type="match status" value="1"/>
</dbReference>
<evidence type="ECO:0000259" key="5">
    <source>
        <dbReference type="PROSITE" id="PS51635"/>
    </source>
</evidence>
<keyword evidence="3" id="KW-0442">Lipid degradation</keyword>
<dbReference type="GO" id="GO:0004620">
    <property type="term" value="F:phospholipase activity"/>
    <property type="evidence" value="ECO:0007669"/>
    <property type="project" value="TreeGrafter"/>
</dbReference>
<feature type="region of interest" description="Disordered" evidence="4">
    <location>
        <begin position="754"/>
        <end position="797"/>
    </location>
</feature>
<keyword evidence="2 3" id="KW-0443">Lipid metabolism</keyword>
<keyword evidence="3" id="KW-0378">Hydrolase</keyword>
<dbReference type="OrthoDB" id="10049552at2759"/>
<dbReference type="Proteomes" id="UP000006671">
    <property type="component" value="Unassembled WGS sequence"/>
</dbReference>
<dbReference type="Pfam" id="PF01734">
    <property type="entry name" value="Patatin"/>
    <property type="match status" value="1"/>
</dbReference>
<comment type="caution">
    <text evidence="3">Lacks conserved residue(s) required for the propagation of feature annotation.</text>
</comment>
<evidence type="ECO:0000256" key="4">
    <source>
        <dbReference type="SAM" id="MobiDB-lite"/>
    </source>
</evidence>
<dbReference type="InterPro" id="IPR016035">
    <property type="entry name" value="Acyl_Trfase/lysoPLipase"/>
</dbReference>
<organism evidence="7">
    <name type="scientific">Naegleria gruberi</name>
    <name type="common">Amoeba</name>
    <dbReference type="NCBI Taxonomy" id="5762"/>
    <lineage>
        <taxon>Eukaryota</taxon>
        <taxon>Discoba</taxon>
        <taxon>Heterolobosea</taxon>
        <taxon>Tetramitia</taxon>
        <taxon>Eutetramitia</taxon>
        <taxon>Vahlkampfiidae</taxon>
        <taxon>Naegleria</taxon>
    </lineage>
</organism>
<feature type="region of interest" description="Disordered" evidence="4">
    <location>
        <begin position="647"/>
        <end position="682"/>
    </location>
</feature>
<feature type="short sequence motif" description="GXSXG" evidence="3">
    <location>
        <begin position="110"/>
        <end position="114"/>
    </location>
</feature>
<dbReference type="PANTHER" id="PTHR32176:SF92">
    <property type="entry name" value="XYLOSE ISOMERASE"/>
    <property type="match status" value="1"/>
</dbReference>
<dbReference type="KEGG" id="ngr:NAEGRDRAFT_49036"/>
<sequence>MSQEDQEVIVIVEDQEQQKDSLPFDQARIEQTKLFGTNQTNSLFPTNDQPKTRFVLSIDGGGVRGTLAGSILATLEKEVIQEIAKHFAELGEKPPTNNFSLTSCFDLVVGTSTGGIIALGAGISNNGGPFDFKFSASDLGDLYTNNSSQIFSKEFKHGKLREFLISSRYDPTGLEIVMEKYFGKAKLSDLVIPVMVTSYDLNRQELVVFDSEMAKPKGELTMRQLPSDYYLKDIALATSAAPTFFPIRTIESITDPSDKHDYIDAAVTANNPTMLAYLKAKKMYPGDSINIVSLGCGYEGIDRPSLEGKIEWAKTISSLMIQGASNLTEYLMQQMVDLSPLDKYWRIDVKLDQAALDLTSEDYLKSLKILGSSLRTNDGNAYKNIRDTIIDFYRSKSFYTCFKLIEKVESQLMSPKYRKNDQVRIDLSDVGLTPIALWEVVHYLKNQVDYEKIYKIDLSGQTITVEILEQLLHLRTEEAPEKLKKKHCSVEKLTVKTQILEEKCLIHKLIMRDCQLSGQVLAWLVNKSKLFDVLDLGGSVKLSECDSGFLDSLCQLSERGNVILEGKAYWVIGNHYRYFEKFDHCRKSYKKGSELGDVDCEYLDCLMGYFTDNLQDRNEQLHQILKNRNERVGYLLGLAIEQRNLSNNEQAQQSRSSIDSPSSSSPSSSSPMKIPQENDPLPPEFVEYEIENHHALCVDWYVRVSQSISTKDSSQPWIDKAKLRLSKGKTLLPAASSLGLVLYPQGANTTIGEAILSKKERKDQQKKEKQEEKEREKERKRLEKMEKKELKQKMKNQ</sequence>
<dbReference type="RefSeq" id="XP_002677370.1">
    <property type="nucleotide sequence ID" value="XM_002677324.1"/>
</dbReference>
<keyword evidence="7" id="KW-1185">Reference proteome</keyword>
<evidence type="ECO:0000256" key="3">
    <source>
        <dbReference type="PROSITE-ProRule" id="PRU01161"/>
    </source>
</evidence>
<dbReference type="InterPro" id="IPR002641">
    <property type="entry name" value="PNPLA_dom"/>
</dbReference>
<comment type="similarity">
    <text evidence="1">Belongs to the patatin family.</text>
</comment>
<accession>D2VF57</accession>
<gene>
    <name evidence="6" type="ORF">NAEGRDRAFT_49036</name>
</gene>
<feature type="short sequence motif" description="GXGXXG" evidence="3">
    <location>
        <begin position="60"/>
        <end position="65"/>
    </location>
</feature>
<evidence type="ECO:0000256" key="2">
    <source>
        <dbReference type="ARBA" id="ARBA00023098"/>
    </source>
</evidence>
<dbReference type="SUPFAM" id="SSF52151">
    <property type="entry name" value="FabD/lysophospholipase-like"/>
    <property type="match status" value="1"/>
</dbReference>
<dbReference type="GO" id="GO:0047372">
    <property type="term" value="F:monoacylglycerol lipase activity"/>
    <property type="evidence" value="ECO:0007669"/>
    <property type="project" value="TreeGrafter"/>
</dbReference>
<protein>
    <submittedName>
        <fullName evidence="6">Predicted protein</fullName>
    </submittedName>
</protein>
<evidence type="ECO:0000256" key="1">
    <source>
        <dbReference type="ARBA" id="ARBA00010240"/>
    </source>
</evidence>
<name>D2VF57_NAEGR</name>
<dbReference type="AlphaFoldDB" id="D2VF57"/>
<feature type="domain" description="PNPLA" evidence="5">
    <location>
        <begin position="56"/>
        <end position="277"/>
    </location>
</feature>
<dbReference type="EMBL" id="GG738867">
    <property type="protein sequence ID" value="EFC44626.1"/>
    <property type="molecule type" value="Genomic_DNA"/>
</dbReference>
<dbReference type="STRING" id="5762.D2VF57"/>
<dbReference type="InParanoid" id="D2VF57"/>
<dbReference type="PANTHER" id="PTHR32176">
    <property type="entry name" value="XYLOSE ISOMERASE"/>
    <property type="match status" value="1"/>
</dbReference>
<evidence type="ECO:0000313" key="6">
    <source>
        <dbReference type="EMBL" id="EFC44626.1"/>
    </source>
</evidence>